<accession>A0ABM1W4L2</accession>
<dbReference type="GeneID" id="106014020"/>
<keyword evidence="2" id="KW-0732">Signal</keyword>
<dbReference type="RefSeq" id="XP_035829605.1">
    <property type="nucleotide sequence ID" value="XM_035973712.1"/>
</dbReference>
<feature type="region of interest" description="Disordered" evidence="1">
    <location>
        <begin position="313"/>
        <end position="345"/>
    </location>
</feature>
<feature type="signal peptide" evidence="2">
    <location>
        <begin position="1"/>
        <end position="22"/>
    </location>
</feature>
<evidence type="ECO:0000313" key="3">
    <source>
        <dbReference type="Proteomes" id="UP000694888"/>
    </source>
</evidence>
<dbReference type="Proteomes" id="UP000694888">
    <property type="component" value="Unplaced"/>
</dbReference>
<feature type="compositionally biased region" description="Basic and acidic residues" evidence="1">
    <location>
        <begin position="223"/>
        <end position="243"/>
    </location>
</feature>
<name>A0ABM1W4L2_APLCA</name>
<feature type="region of interest" description="Disordered" evidence="1">
    <location>
        <begin position="24"/>
        <end position="86"/>
    </location>
</feature>
<protein>
    <submittedName>
        <fullName evidence="4">Uncharacterized protein LOC106014020</fullName>
    </submittedName>
</protein>
<feature type="non-terminal residue" evidence="4">
    <location>
        <position position="345"/>
    </location>
</feature>
<reference evidence="4" key="1">
    <citation type="submission" date="2025-08" db="UniProtKB">
        <authorList>
            <consortium name="RefSeq"/>
        </authorList>
    </citation>
    <scope>IDENTIFICATION</scope>
</reference>
<sequence>MAGVSSFTVICLLLCVATDRCCEPDTETGHAQTTTHQNSSPSTGVGSSRYVQNAGVPNPGNPDGGGGGGVVLDPWQNEEEGSSRSRSSRVILDQEVYIPDYTRILTLDIIPRVDVQIEFHENPQTQHGVRILVEEEDMGGNHGLTDYEFDFQVTALGQEVSVAFFMELSRLPAHPQGEALVHCVVVMVIAVLIYEVMARGLSSTICRGDNGGREGELCGYKPQQKDLRSSKSDETITLQDKKSKGVYATESAPTLRMKSLTGPHSEGHKCAGQTEKLPTRAHTDSLEQSGNVTLTLSTSGQIPSSRDLHIPLGQPGRLTENCRDQIPPSRDPHIPLGQPGRLTES</sequence>
<feature type="chain" id="PRO_5046962812" evidence="2">
    <location>
        <begin position="23"/>
        <end position="345"/>
    </location>
</feature>
<evidence type="ECO:0000256" key="1">
    <source>
        <dbReference type="SAM" id="MobiDB-lite"/>
    </source>
</evidence>
<feature type="region of interest" description="Disordered" evidence="1">
    <location>
        <begin position="212"/>
        <end position="286"/>
    </location>
</feature>
<feature type="compositionally biased region" description="Polar residues" evidence="1">
    <location>
        <begin position="29"/>
        <end position="51"/>
    </location>
</feature>
<keyword evidence="3" id="KW-1185">Reference proteome</keyword>
<gene>
    <name evidence="4" type="primary">LOC106014020</name>
</gene>
<evidence type="ECO:0000313" key="4">
    <source>
        <dbReference type="RefSeq" id="XP_035829605.1"/>
    </source>
</evidence>
<organism evidence="3 4">
    <name type="scientific">Aplysia californica</name>
    <name type="common">California sea hare</name>
    <dbReference type="NCBI Taxonomy" id="6500"/>
    <lineage>
        <taxon>Eukaryota</taxon>
        <taxon>Metazoa</taxon>
        <taxon>Spiralia</taxon>
        <taxon>Lophotrochozoa</taxon>
        <taxon>Mollusca</taxon>
        <taxon>Gastropoda</taxon>
        <taxon>Heterobranchia</taxon>
        <taxon>Euthyneura</taxon>
        <taxon>Tectipleura</taxon>
        <taxon>Aplysiida</taxon>
        <taxon>Aplysioidea</taxon>
        <taxon>Aplysiidae</taxon>
        <taxon>Aplysia</taxon>
    </lineage>
</organism>
<evidence type="ECO:0000256" key="2">
    <source>
        <dbReference type="SAM" id="SignalP"/>
    </source>
</evidence>
<proteinExistence type="predicted"/>